<dbReference type="PROSITE" id="PS51192">
    <property type="entry name" value="HELICASE_ATP_BIND_1"/>
    <property type="match status" value="1"/>
</dbReference>
<evidence type="ECO:0000259" key="5">
    <source>
        <dbReference type="PROSITE" id="PS51192"/>
    </source>
</evidence>
<keyword evidence="1" id="KW-0547">Nucleotide-binding</keyword>
<dbReference type="InterPro" id="IPR011545">
    <property type="entry name" value="DEAD/DEAH_box_helicase_dom"/>
</dbReference>
<proteinExistence type="predicted"/>
<protein>
    <recommendedName>
        <fullName evidence="5">Helicase ATP-binding domain-containing protein</fullName>
    </recommendedName>
</protein>
<dbReference type="GO" id="GO:0004386">
    <property type="term" value="F:helicase activity"/>
    <property type="evidence" value="ECO:0007669"/>
    <property type="project" value="UniProtKB-KW"/>
</dbReference>
<keyword evidence="4" id="KW-0067">ATP-binding</keyword>
<evidence type="ECO:0000256" key="1">
    <source>
        <dbReference type="ARBA" id="ARBA00022741"/>
    </source>
</evidence>
<keyword evidence="2" id="KW-0378">Hydrolase</keyword>
<evidence type="ECO:0000256" key="3">
    <source>
        <dbReference type="ARBA" id="ARBA00022806"/>
    </source>
</evidence>
<dbReference type="VEuPathDB" id="FungiDB:H310_10797"/>
<evidence type="ECO:0000313" key="6">
    <source>
        <dbReference type="EMBL" id="RHY29032.1"/>
    </source>
</evidence>
<sequence>MKGIPKMKTALLVGGIPLPNQVRYFIYQQSLTWQQLHRLKKGVQLIVATPGRLYELVTEFTLDLSHVVCCVLDEVDMLVDAGDFESKVVAILAALPLSRQMVLVSATITPAVLKFAQTHLHEAIHVSVASTATSSLPNSTTRQVIHYVDSPEAKKQHFFAWLQAKFTIGQVTMDCAEEYVHLIGRAGRQLGSDDATAGTATVYIGAENTSLLPKLLPLLRKHDAVIPDELKREAVRERTRAMAQRQSQVQDASKSAYHAARQMSTAQHQARWQQWAIEQPKRKVVELTAAQTQHKKFKFIAMS</sequence>
<comment type="caution">
    <text evidence="6">The sequence shown here is derived from an EMBL/GenBank/DDBJ whole genome shotgun (WGS) entry which is preliminary data.</text>
</comment>
<evidence type="ECO:0000313" key="7">
    <source>
        <dbReference type="Proteomes" id="UP000285060"/>
    </source>
</evidence>
<dbReference type="AlphaFoldDB" id="A0A418AUC6"/>
<dbReference type="GO" id="GO:0003676">
    <property type="term" value="F:nucleic acid binding"/>
    <property type="evidence" value="ECO:0007669"/>
    <property type="project" value="InterPro"/>
</dbReference>
<keyword evidence="7" id="KW-1185">Reference proteome</keyword>
<dbReference type="InterPro" id="IPR014001">
    <property type="entry name" value="Helicase_ATP-bd"/>
</dbReference>
<dbReference type="GO" id="GO:0005524">
    <property type="term" value="F:ATP binding"/>
    <property type="evidence" value="ECO:0007669"/>
    <property type="project" value="UniProtKB-KW"/>
</dbReference>
<evidence type="ECO:0000256" key="4">
    <source>
        <dbReference type="ARBA" id="ARBA00022840"/>
    </source>
</evidence>
<organism evidence="6 7">
    <name type="scientific">Aphanomyces invadans</name>
    <dbReference type="NCBI Taxonomy" id="157072"/>
    <lineage>
        <taxon>Eukaryota</taxon>
        <taxon>Sar</taxon>
        <taxon>Stramenopiles</taxon>
        <taxon>Oomycota</taxon>
        <taxon>Saprolegniomycetes</taxon>
        <taxon>Saprolegniales</taxon>
        <taxon>Verrucalvaceae</taxon>
        <taxon>Aphanomyces</taxon>
    </lineage>
</organism>
<accession>A0A418AUC6</accession>
<dbReference type="PANTHER" id="PTHR47960">
    <property type="entry name" value="DEAD-BOX ATP-DEPENDENT RNA HELICASE 50"/>
    <property type="match status" value="1"/>
</dbReference>
<evidence type="ECO:0000256" key="2">
    <source>
        <dbReference type="ARBA" id="ARBA00022801"/>
    </source>
</evidence>
<reference evidence="6 7" key="1">
    <citation type="submission" date="2018-08" db="EMBL/GenBank/DDBJ databases">
        <title>Aphanomyces genome sequencing and annotation.</title>
        <authorList>
            <person name="Minardi D."/>
            <person name="Oidtmann B."/>
            <person name="Van Der Giezen M."/>
            <person name="Studholme D.J."/>
        </authorList>
    </citation>
    <scope>NUCLEOTIDE SEQUENCE [LARGE SCALE GENOMIC DNA]</scope>
    <source>
        <strain evidence="6 7">NJM0002</strain>
    </source>
</reference>
<gene>
    <name evidence="6" type="ORF">DYB32_005509</name>
</gene>
<dbReference type="SUPFAM" id="SSF52540">
    <property type="entry name" value="P-loop containing nucleoside triphosphate hydrolases"/>
    <property type="match status" value="1"/>
</dbReference>
<name>A0A418AUC6_9STRA</name>
<dbReference type="Pfam" id="PF00270">
    <property type="entry name" value="DEAD"/>
    <property type="match status" value="1"/>
</dbReference>
<dbReference type="EMBL" id="QUSY01000490">
    <property type="protein sequence ID" value="RHY29032.1"/>
    <property type="molecule type" value="Genomic_DNA"/>
</dbReference>
<dbReference type="Proteomes" id="UP000285060">
    <property type="component" value="Unassembled WGS sequence"/>
</dbReference>
<dbReference type="GO" id="GO:0016787">
    <property type="term" value="F:hydrolase activity"/>
    <property type="evidence" value="ECO:0007669"/>
    <property type="project" value="UniProtKB-KW"/>
</dbReference>
<dbReference type="Gene3D" id="3.40.50.300">
    <property type="entry name" value="P-loop containing nucleotide triphosphate hydrolases"/>
    <property type="match status" value="2"/>
</dbReference>
<dbReference type="InterPro" id="IPR027417">
    <property type="entry name" value="P-loop_NTPase"/>
</dbReference>
<feature type="domain" description="Helicase ATP-binding" evidence="5">
    <location>
        <begin position="1"/>
        <end position="126"/>
    </location>
</feature>
<keyword evidence="3" id="KW-0347">Helicase</keyword>